<evidence type="ECO:0000313" key="3">
    <source>
        <dbReference type="Proteomes" id="UP001154114"/>
    </source>
</evidence>
<name>A0A9P0BXV8_CHRIL</name>
<accession>A0A9P0BXV8</accession>
<feature type="region of interest" description="Disordered" evidence="1">
    <location>
        <begin position="88"/>
        <end position="137"/>
    </location>
</feature>
<evidence type="ECO:0000256" key="1">
    <source>
        <dbReference type="SAM" id="MobiDB-lite"/>
    </source>
</evidence>
<protein>
    <submittedName>
        <fullName evidence="2">Uncharacterized protein</fullName>
    </submittedName>
</protein>
<dbReference type="EMBL" id="LR824030">
    <property type="protein sequence ID" value="CAH0599044.1"/>
    <property type="molecule type" value="Genomic_DNA"/>
</dbReference>
<sequence length="137" mass="15074">MGPKPRDPRCPSPPKRLTTDCPPPINPCTIGIPKEKRPKKEVRVKKPRGPNDDEDCEPEEEVIDCGDDEEEPSCMDVIKQQAKKAAKAASKKSAKKGGSKTITINDDDDDEDEEFDICAPSKLPTCRDTDTAPQKPC</sequence>
<organism evidence="2 3">
    <name type="scientific">Chrysodeixis includens</name>
    <name type="common">Soybean looper</name>
    <name type="synonym">Pseudoplusia includens</name>
    <dbReference type="NCBI Taxonomy" id="689277"/>
    <lineage>
        <taxon>Eukaryota</taxon>
        <taxon>Metazoa</taxon>
        <taxon>Ecdysozoa</taxon>
        <taxon>Arthropoda</taxon>
        <taxon>Hexapoda</taxon>
        <taxon>Insecta</taxon>
        <taxon>Pterygota</taxon>
        <taxon>Neoptera</taxon>
        <taxon>Endopterygota</taxon>
        <taxon>Lepidoptera</taxon>
        <taxon>Glossata</taxon>
        <taxon>Ditrysia</taxon>
        <taxon>Noctuoidea</taxon>
        <taxon>Noctuidae</taxon>
        <taxon>Plusiinae</taxon>
        <taxon>Chrysodeixis</taxon>
    </lineage>
</organism>
<feature type="compositionally biased region" description="Basic residues" evidence="1">
    <location>
        <begin position="88"/>
        <end position="98"/>
    </location>
</feature>
<feature type="region of interest" description="Disordered" evidence="1">
    <location>
        <begin position="1"/>
        <end position="60"/>
    </location>
</feature>
<feature type="compositionally biased region" description="Acidic residues" evidence="1">
    <location>
        <begin position="105"/>
        <end position="116"/>
    </location>
</feature>
<evidence type="ECO:0000313" key="2">
    <source>
        <dbReference type="EMBL" id="CAH0599044.1"/>
    </source>
</evidence>
<proteinExistence type="predicted"/>
<gene>
    <name evidence="2" type="ORF">CINC_LOCUS8480</name>
</gene>
<dbReference type="Proteomes" id="UP001154114">
    <property type="component" value="Chromosome 27"/>
</dbReference>
<keyword evidence="3" id="KW-1185">Reference proteome</keyword>
<dbReference type="AlphaFoldDB" id="A0A9P0BXV8"/>
<feature type="compositionally biased region" description="Basic residues" evidence="1">
    <location>
        <begin position="36"/>
        <end position="48"/>
    </location>
</feature>
<reference evidence="2" key="1">
    <citation type="submission" date="2021-12" db="EMBL/GenBank/DDBJ databases">
        <authorList>
            <person name="King R."/>
        </authorList>
    </citation>
    <scope>NUCLEOTIDE SEQUENCE</scope>
</reference>